<feature type="compositionally biased region" description="Low complexity" evidence="2">
    <location>
        <begin position="356"/>
        <end position="376"/>
    </location>
</feature>
<evidence type="ECO:0000256" key="1">
    <source>
        <dbReference type="ARBA" id="ARBA00007950"/>
    </source>
</evidence>
<reference evidence="4" key="1">
    <citation type="submission" date="2017-01" db="EMBL/GenBank/DDBJ databases">
        <title>A deep insight into the sialotranscriptome of adult male and female Cluex tarsalis mosquitoes.</title>
        <authorList>
            <person name="Ribeiro J.M."/>
            <person name="Moreira F."/>
            <person name="Bernard K.A."/>
            <person name="Calvo E."/>
        </authorList>
    </citation>
    <scope>NUCLEOTIDE SEQUENCE</scope>
    <source>
        <strain evidence="4">Kern County</strain>
        <tissue evidence="4">Salivary glands</tissue>
    </source>
</reference>
<dbReference type="EMBL" id="GFDL01006378">
    <property type="protein sequence ID" value="JAV28667.1"/>
    <property type="molecule type" value="Transcribed_RNA"/>
</dbReference>
<organism evidence="4">
    <name type="scientific">Culex tarsalis</name>
    <name type="common">Encephalitis mosquito</name>
    <dbReference type="NCBI Taxonomy" id="7177"/>
    <lineage>
        <taxon>Eukaryota</taxon>
        <taxon>Metazoa</taxon>
        <taxon>Ecdysozoa</taxon>
        <taxon>Arthropoda</taxon>
        <taxon>Hexapoda</taxon>
        <taxon>Insecta</taxon>
        <taxon>Pterygota</taxon>
        <taxon>Neoptera</taxon>
        <taxon>Endopterygota</taxon>
        <taxon>Diptera</taxon>
        <taxon>Nematocera</taxon>
        <taxon>Culicoidea</taxon>
        <taxon>Culicidae</taxon>
        <taxon>Culicinae</taxon>
        <taxon>Culicini</taxon>
        <taxon>Culex</taxon>
        <taxon>Culex</taxon>
    </lineage>
</organism>
<feature type="compositionally biased region" description="Polar residues" evidence="2">
    <location>
        <begin position="9"/>
        <end position="21"/>
    </location>
</feature>
<name>A0A1Q3FM93_CULTA</name>
<protein>
    <recommendedName>
        <fullName evidence="3">Caprin-1 dimerization domain-containing protein</fullName>
    </recommendedName>
</protein>
<accession>A0A1Q3FM93</accession>
<feature type="compositionally biased region" description="Polar residues" evidence="2">
    <location>
        <begin position="732"/>
        <end position="741"/>
    </location>
</feature>
<feature type="compositionally biased region" description="Polar residues" evidence="2">
    <location>
        <begin position="911"/>
        <end position="931"/>
    </location>
</feature>
<dbReference type="AlphaFoldDB" id="A0A1Q3FM93"/>
<dbReference type="GO" id="GO:0005737">
    <property type="term" value="C:cytoplasm"/>
    <property type="evidence" value="ECO:0007669"/>
    <property type="project" value="TreeGrafter"/>
</dbReference>
<evidence type="ECO:0000259" key="3">
    <source>
        <dbReference type="Pfam" id="PF18293"/>
    </source>
</evidence>
<feature type="compositionally biased region" description="Polar residues" evidence="2">
    <location>
        <begin position="871"/>
        <end position="881"/>
    </location>
</feature>
<feature type="region of interest" description="Disordered" evidence="2">
    <location>
        <begin position="1"/>
        <end position="31"/>
    </location>
</feature>
<evidence type="ECO:0000313" key="4">
    <source>
        <dbReference type="EMBL" id="JAV28667.1"/>
    </source>
</evidence>
<dbReference type="InterPro" id="IPR041637">
    <property type="entry name" value="Caprin-1_dimer"/>
</dbReference>
<dbReference type="Pfam" id="PF18293">
    <property type="entry name" value="Caprin-1_dimer"/>
    <property type="match status" value="1"/>
</dbReference>
<feature type="region of interest" description="Disordered" evidence="2">
    <location>
        <begin position="355"/>
        <end position="376"/>
    </location>
</feature>
<dbReference type="GO" id="GO:0003723">
    <property type="term" value="F:RNA binding"/>
    <property type="evidence" value="ECO:0007669"/>
    <property type="project" value="TreeGrafter"/>
</dbReference>
<feature type="compositionally biased region" description="Polar residues" evidence="2">
    <location>
        <begin position="845"/>
        <end position="861"/>
    </location>
</feature>
<feature type="compositionally biased region" description="Polar residues" evidence="2">
    <location>
        <begin position="890"/>
        <end position="902"/>
    </location>
</feature>
<comment type="similarity">
    <text evidence="1">Belongs to the caprin family.</text>
</comment>
<dbReference type="PANTHER" id="PTHR22922:SF19">
    <property type="entry name" value="CAPRIN HOMOLOG"/>
    <property type="match status" value="1"/>
</dbReference>
<sequence>MPSIKILENSKNGSPESTHNVIESGGNDGFNSIKETQQVQMTTNSTVANNGNTKDQPANPMQQIILIIEHKIRNLEKRKNKLESYKAIEKSGKKLTSDQKIAVSKYDECLASLELTRELCKQFQSIAAVANREAKKEAKRSVFVRAQQENAKIREVLVVQDVLKRLCTETVRKDFLNGENGACKVSCDDLMVLEKIYELVQPKRPENTAEPTFVAAIKQAADHLSAIVDGRNKSFNDSTYGSIKNVIDEIQNCGYFEKDLIVVEEELEAVKDGKTTPIDAIEAANEIKTNDISSRDDAEDLKPSIIADTDITSANSSEINRSYGFTEAPSAAAVPTPSFPIQQSSVRQNSASMLNTSGTSSLLPAPTSLSNSTNSVTSANVPNNAINIQHAAPIVPTGPVVVSPLQSVPRPQLGATTVQAVEHAYFKQHYIQQQMRPIHEVIGTANFYFLQESEIDKPDIVATPVRFENNPVIQNDMTISKPVVPNQQQQPQMNMNHLNSTANVQPNNHQTLVPKHSEITSTQHQMSTETLQSSTFSNQPFITAGGNNFNHMHPLHSQSFDQKQTGQPTSGKQQVAVKPVMVSKPNELNHIPGFASCNTTVVSTQTVLPNAQNLSPMQAQQHQQQQTLQNHAQVQRQPDQKIKLNQTALNASQTSSMLNSSFNPSIQQFPALMQGMHDSTKTVGTNMTQKMSSLVVDSTTEKLKSAMKLSENLVINQATQNMQQTKQRDEWNGSSDFTAQITKPDDQWTSSSVLSSENNVLEKNQFGLSRQSHHQKPQISANNSSPTVLPNRLEQNGNTTTNFVSNSNIQDTKANHPQPRFTADNEMNNTTSTFFKNNERYYQQSQGNSFGSTKTNSSYHQRSPMFKSRPESNGSGTTRSSGFGPMGVGVNNQTAGSNNNNDGIVDYRSNRPVNSTRNTGPPTNARPQRNHSGNGNYGGPRGSSGSNSRGQPTLNA</sequence>
<dbReference type="InterPro" id="IPR028816">
    <property type="entry name" value="Caprin"/>
</dbReference>
<feature type="region of interest" description="Disordered" evidence="2">
    <location>
        <begin position="845"/>
        <end position="956"/>
    </location>
</feature>
<feature type="compositionally biased region" description="Polar residues" evidence="2">
    <location>
        <begin position="777"/>
        <end position="812"/>
    </location>
</feature>
<dbReference type="PANTHER" id="PTHR22922">
    <property type="entry name" value="GPI-ANCHORED PROTEIN P137"/>
    <property type="match status" value="1"/>
</dbReference>
<feature type="domain" description="Caprin-1 dimerization" evidence="3">
    <location>
        <begin position="139"/>
        <end position="257"/>
    </location>
</feature>
<evidence type="ECO:0000256" key="2">
    <source>
        <dbReference type="SAM" id="MobiDB-lite"/>
    </source>
</evidence>
<proteinExistence type="inferred from homology"/>
<feature type="region of interest" description="Disordered" evidence="2">
    <location>
        <begin position="768"/>
        <end position="831"/>
    </location>
</feature>
<feature type="region of interest" description="Disordered" evidence="2">
    <location>
        <begin position="721"/>
        <end position="754"/>
    </location>
</feature>